<accession>A0A1H4QPX3</accession>
<organism evidence="3 4">
    <name type="scientific">Arthrobacter woluwensis</name>
    <dbReference type="NCBI Taxonomy" id="156980"/>
    <lineage>
        <taxon>Bacteria</taxon>
        <taxon>Bacillati</taxon>
        <taxon>Actinomycetota</taxon>
        <taxon>Actinomycetes</taxon>
        <taxon>Micrococcales</taxon>
        <taxon>Micrococcaceae</taxon>
        <taxon>Arthrobacter</taxon>
    </lineage>
</organism>
<feature type="region of interest" description="Disordered" evidence="2">
    <location>
        <begin position="314"/>
        <end position="350"/>
    </location>
</feature>
<dbReference type="InterPro" id="IPR008492">
    <property type="entry name" value="Rv2714-like"/>
</dbReference>
<dbReference type="SUPFAM" id="SSF159659">
    <property type="entry name" value="Cgl1923-like"/>
    <property type="match status" value="1"/>
</dbReference>
<feature type="coiled-coil region" evidence="1">
    <location>
        <begin position="256"/>
        <end position="283"/>
    </location>
</feature>
<dbReference type="PIRSF" id="PIRSF028754">
    <property type="entry name" value="UCP028754"/>
    <property type="match status" value="1"/>
</dbReference>
<protein>
    <submittedName>
        <fullName evidence="3">PAC2 family protein</fullName>
    </submittedName>
</protein>
<sequence>MVWRGTLFDQTYGALLDPAGLYRADDELLQDPSLKGLNLLMAFTGFADAGHVVRQISGELLDSPSVRPVAVFDADQLLDYRSRRPHLTFAEDHLQDYAPPRLALYVLEDPLGTPFLFLAGFEPDLQWERFARAVVGLVEQLDVNLVTWVHAIPMPVPHTRPVGVTVHGNRPELIEGISVWRPTVEFPAAIGHVLELKLIAAKRNVAGYVIHVPHYVADAEYPQAAVAGMEYLGAAANLMLPSDRLREVARDVARQIAEQVEASEDVQQVVRNLEERYDQHSENTVRRSLLADENDELPSAESLGAAVEAYLAQELLSQDDDDDAGSGSGPDAGSDAEDGTAGRGHLPGGA</sequence>
<dbReference type="Gene3D" id="1.10.287.100">
    <property type="match status" value="1"/>
</dbReference>
<dbReference type="AlphaFoldDB" id="A0A1H4QPX3"/>
<evidence type="ECO:0000313" key="3">
    <source>
        <dbReference type="EMBL" id="SEC21673.1"/>
    </source>
</evidence>
<keyword evidence="4" id="KW-1185">Reference proteome</keyword>
<keyword evidence="1" id="KW-0175">Coiled coil</keyword>
<dbReference type="Pfam" id="PF09754">
    <property type="entry name" value="PAC2"/>
    <property type="match status" value="1"/>
</dbReference>
<evidence type="ECO:0000256" key="2">
    <source>
        <dbReference type="SAM" id="MobiDB-lite"/>
    </source>
</evidence>
<dbReference type="Gene3D" id="3.40.50.10900">
    <property type="entry name" value="PAC-like subunit"/>
    <property type="match status" value="1"/>
</dbReference>
<dbReference type="EMBL" id="FNSN01000003">
    <property type="protein sequence ID" value="SEC21673.1"/>
    <property type="molecule type" value="Genomic_DNA"/>
</dbReference>
<dbReference type="InterPro" id="IPR019151">
    <property type="entry name" value="Proteasome_assmbl_chaperone_2"/>
</dbReference>
<gene>
    <name evidence="3" type="ORF">SAMN04489745_2351</name>
</gene>
<dbReference type="STRING" id="156980.SAMN04489745_2351"/>
<feature type="compositionally biased region" description="Gly residues" evidence="2">
    <location>
        <begin position="341"/>
        <end position="350"/>
    </location>
</feature>
<evidence type="ECO:0000313" key="4">
    <source>
        <dbReference type="Proteomes" id="UP000182652"/>
    </source>
</evidence>
<reference evidence="3 4" key="1">
    <citation type="submission" date="2016-10" db="EMBL/GenBank/DDBJ databases">
        <authorList>
            <person name="de Groot N.N."/>
        </authorList>
    </citation>
    <scope>NUCLEOTIDE SEQUENCE [LARGE SCALE GENOMIC DNA]</scope>
    <source>
        <strain evidence="3 4">DSM 10495</strain>
    </source>
</reference>
<name>A0A1H4QPX3_9MICC</name>
<dbReference type="Proteomes" id="UP000182652">
    <property type="component" value="Unassembled WGS sequence"/>
</dbReference>
<proteinExistence type="predicted"/>
<evidence type="ECO:0000256" key="1">
    <source>
        <dbReference type="SAM" id="Coils"/>
    </source>
</evidence>
<dbReference type="InterPro" id="IPR038389">
    <property type="entry name" value="PSMG2_sf"/>
</dbReference>